<gene>
    <name evidence="12" type="ORF">HGA13_09920</name>
</gene>
<evidence type="ECO:0000256" key="5">
    <source>
        <dbReference type="ARBA" id="ARBA00023002"/>
    </source>
</evidence>
<evidence type="ECO:0000313" key="12">
    <source>
        <dbReference type="EMBL" id="NKY33385.1"/>
    </source>
</evidence>
<reference evidence="12 13" key="1">
    <citation type="submission" date="2020-04" db="EMBL/GenBank/DDBJ databases">
        <title>MicrobeNet Type strains.</title>
        <authorList>
            <person name="Nicholson A.C."/>
        </authorList>
    </citation>
    <scope>NUCLEOTIDE SEQUENCE [LARGE SCALE GENOMIC DNA]</scope>
    <source>
        <strain evidence="12 13">DSM 45078</strain>
    </source>
</reference>
<evidence type="ECO:0000256" key="2">
    <source>
        <dbReference type="ARBA" id="ARBA00022559"/>
    </source>
</evidence>
<keyword evidence="4 7" id="KW-0479">Metal-binding</keyword>
<dbReference type="InterPro" id="IPR024168">
    <property type="entry name" value="Catalase_SrpA-type_pred"/>
</dbReference>
<dbReference type="AlphaFoldDB" id="A0A846XDB9"/>
<protein>
    <recommendedName>
        <fullName evidence="7">Catalase-related peroxidase</fullName>
        <ecNumber evidence="7">1.11.1.-</ecNumber>
    </recommendedName>
</protein>
<comment type="function">
    <text evidence="7">Has an organic peroxide-dependent peroxidase activity.</text>
</comment>
<dbReference type="PROSITE" id="PS51318">
    <property type="entry name" value="TAT"/>
    <property type="match status" value="1"/>
</dbReference>
<dbReference type="GO" id="GO:0020037">
    <property type="term" value="F:heme binding"/>
    <property type="evidence" value="ECO:0007669"/>
    <property type="project" value="InterPro"/>
</dbReference>
<evidence type="ECO:0000313" key="13">
    <source>
        <dbReference type="Proteomes" id="UP000565715"/>
    </source>
</evidence>
<dbReference type="Gene3D" id="1.20.1280.120">
    <property type="match status" value="1"/>
</dbReference>
<dbReference type="EMBL" id="JAAXOO010000002">
    <property type="protein sequence ID" value="NKY33385.1"/>
    <property type="molecule type" value="Genomic_DNA"/>
</dbReference>
<keyword evidence="10" id="KW-0472">Membrane</keyword>
<dbReference type="InterPro" id="IPR018028">
    <property type="entry name" value="Catalase"/>
</dbReference>
<dbReference type="PROSITE" id="PS51402">
    <property type="entry name" value="CATALASE_3"/>
    <property type="match status" value="1"/>
</dbReference>
<evidence type="ECO:0000256" key="10">
    <source>
        <dbReference type="SAM" id="Phobius"/>
    </source>
</evidence>
<keyword evidence="2 7" id="KW-0575">Peroxidase</keyword>
<dbReference type="CDD" id="cd08153">
    <property type="entry name" value="srpA_like"/>
    <property type="match status" value="1"/>
</dbReference>
<keyword evidence="5 7" id="KW-0560">Oxidoreductase</keyword>
<dbReference type="Pfam" id="PF00199">
    <property type="entry name" value="Catalase"/>
    <property type="match status" value="1"/>
</dbReference>
<evidence type="ECO:0000256" key="9">
    <source>
        <dbReference type="PIRSR" id="PIRSR000296-2"/>
    </source>
</evidence>
<feature type="domain" description="Catalase core" evidence="11">
    <location>
        <begin position="34"/>
        <end position="349"/>
    </location>
</feature>
<dbReference type="InterPro" id="IPR006311">
    <property type="entry name" value="TAT_signal"/>
</dbReference>
<evidence type="ECO:0000259" key="11">
    <source>
        <dbReference type="SMART" id="SM01060"/>
    </source>
</evidence>
<dbReference type="GO" id="GO:0005737">
    <property type="term" value="C:cytoplasm"/>
    <property type="evidence" value="ECO:0007669"/>
    <property type="project" value="TreeGrafter"/>
</dbReference>
<dbReference type="InterPro" id="IPR020835">
    <property type="entry name" value="Catalase_sf"/>
</dbReference>
<dbReference type="EC" id="1.11.1.-" evidence="7"/>
<dbReference type="GO" id="GO:0042542">
    <property type="term" value="P:response to hydrogen peroxide"/>
    <property type="evidence" value="ECO:0007669"/>
    <property type="project" value="TreeGrafter"/>
</dbReference>
<dbReference type="InterPro" id="IPR011614">
    <property type="entry name" value="Catalase_core"/>
</dbReference>
<dbReference type="Proteomes" id="UP000565715">
    <property type="component" value="Unassembled WGS sequence"/>
</dbReference>
<evidence type="ECO:0000256" key="8">
    <source>
        <dbReference type="PIRSR" id="PIRSR000296-1"/>
    </source>
</evidence>
<dbReference type="PRINTS" id="PR00067">
    <property type="entry name" value="CATALASE"/>
</dbReference>
<keyword evidence="10" id="KW-1133">Transmembrane helix</keyword>
<feature type="binding site" description="axial binding residue" evidence="9">
    <location>
        <position position="326"/>
    </location>
    <ligand>
        <name>heme</name>
        <dbReference type="ChEBI" id="CHEBI:30413"/>
    </ligand>
    <ligandPart>
        <name>Fe</name>
        <dbReference type="ChEBI" id="CHEBI:18248"/>
    </ligandPart>
</feature>
<dbReference type="PANTHER" id="PTHR11465">
    <property type="entry name" value="CATALASE"/>
    <property type="match status" value="1"/>
</dbReference>
<evidence type="ECO:0000256" key="1">
    <source>
        <dbReference type="ARBA" id="ARBA00005329"/>
    </source>
</evidence>
<proteinExistence type="inferred from homology"/>
<dbReference type="GO" id="GO:0004096">
    <property type="term" value="F:catalase activity"/>
    <property type="evidence" value="ECO:0007669"/>
    <property type="project" value="InterPro"/>
</dbReference>
<keyword evidence="6 7" id="KW-0408">Iron</keyword>
<comment type="cofactor">
    <cofactor evidence="7">
        <name>heme</name>
        <dbReference type="ChEBI" id="CHEBI:30413"/>
    </cofactor>
</comment>
<evidence type="ECO:0000256" key="4">
    <source>
        <dbReference type="ARBA" id="ARBA00022723"/>
    </source>
</evidence>
<dbReference type="GO" id="GO:0042744">
    <property type="term" value="P:hydrogen peroxide catabolic process"/>
    <property type="evidence" value="ECO:0007669"/>
    <property type="project" value="TreeGrafter"/>
</dbReference>
<sequence>MMDRRTLLRALVVGGAGALSVGGFLFTENIIGPYRLTARAIADRFEEVNGTFRGFRRNHAKGVAVRGYFESNGTGAELSTASVFRGGKYRLSGRFSLSGGNPYAADAADSVRGLGLCIQLPGDNQWRLAMINLPVFLDPTPQDFYDRMLAFAPDAATGKPDPRIMSDYLATHPGTVAAMAIAKAAPVAPTFTTTTFNGLNAFEMTNAHGVKVPVRWKLVPETTTKAPAVDRGPHYLFDRLIADIAQRPRRWAMVIVVGVPGVDRTDDATIPWPDGRKTVTVGTVVLTDITTETADNVRDLNFDPLVLPDGIAPSDDPLLSARSAAYAESFRRRTGEAGGRGAVEAGGRA</sequence>
<evidence type="ECO:0000256" key="3">
    <source>
        <dbReference type="ARBA" id="ARBA00022617"/>
    </source>
</evidence>
<comment type="similarity">
    <text evidence="1 7">Belongs to the catalase family.</text>
</comment>
<feature type="transmembrane region" description="Helical" evidence="10">
    <location>
        <begin position="7"/>
        <end position="26"/>
    </location>
</feature>
<keyword evidence="13" id="KW-1185">Reference proteome</keyword>
<keyword evidence="3 7" id="KW-0349">Heme</keyword>
<evidence type="ECO:0000256" key="6">
    <source>
        <dbReference type="ARBA" id="ARBA00023004"/>
    </source>
</evidence>
<keyword evidence="10" id="KW-0812">Transmembrane</keyword>
<dbReference type="Gene3D" id="2.40.180.10">
    <property type="entry name" value="Catalase core domain"/>
    <property type="match status" value="1"/>
</dbReference>
<dbReference type="SUPFAM" id="SSF56634">
    <property type="entry name" value="Heme-dependent catalase-like"/>
    <property type="match status" value="1"/>
</dbReference>
<dbReference type="SMART" id="SM01060">
    <property type="entry name" value="Catalase"/>
    <property type="match status" value="1"/>
</dbReference>
<name>A0A846XDB9_9NOCA</name>
<dbReference type="GO" id="GO:0046872">
    <property type="term" value="F:metal ion binding"/>
    <property type="evidence" value="ECO:0007669"/>
    <property type="project" value="UniProtKB-KW"/>
</dbReference>
<evidence type="ECO:0000256" key="7">
    <source>
        <dbReference type="PIRNR" id="PIRNR000296"/>
    </source>
</evidence>
<comment type="caution">
    <text evidence="12">The sequence shown here is derived from an EMBL/GenBank/DDBJ whole genome shotgun (WGS) entry which is preliminary data.</text>
</comment>
<accession>A0A846XDB9</accession>
<dbReference type="PANTHER" id="PTHR11465:SF9">
    <property type="entry name" value="CATALASE"/>
    <property type="match status" value="1"/>
</dbReference>
<dbReference type="PIRSF" id="PIRSF000296">
    <property type="entry name" value="SrpA"/>
    <property type="match status" value="1"/>
</dbReference>
<feature type="active site" evidence="8">
    <location>
        <position position="59"/>
    </location>
</feature>
<organism evidence="12 13">
    <name type="scientific">Nocardia speluncae</name>
    <dbReference type="NCBI Taxonomy" id="419477"/>
    <lineage>
        <taxon>Bacteria</taxon>
        <taxon>Bacillati</taxon>
        <taxon>Actinomycetota</taxon>
        <taxon>Actinomycetes</taxon>
        <taxon>Mycobacteriales</taxon>
        <taxon>Nocardiaceae</taxon>
        <taxon>Nocardia</taxon>
    </lineage>
</organism>